<reference evidence="2" key="1">
    <citation type="journal article" date="2017" name="Nat. Commun.">
        <title>The asparagus genome sheds light on the origin and evolution of a young Y chromosome.</title>
        <authorList>
            <person name="Harkess A."/>
            <person name="Zhou J."/>
            <person name="Xu C."/>
            <person name="Bowers J.E."/>
            <person name="Van der Hulst R."/>
            <person name="Ayyampalayam S."/>
            <person name="Mercati F."/>
            <person name="Riccardi P."/>
            <person name="McKain M.R."/>
            <person name="Kakrana A."/>
            <person name="Tang H."/>
            <person name="Ray J."/>
            <person name="Groenendijk J."/>
            <person name="Arikit S."/>
            <person name="Mathioni S.M."/>
            <person name="Nakano M."/>
            <person name="Shan H."/>
            <person name="Telgmann-Rauber A."/>
            <person name="Kanno A."/>
            <person name="Yue Z."/>
            <person name="Chen H."/>
            <person name="Li W."/>
            <person name="Chen Y."/>
            <person name="Xu X."/>
            <person name="Zhang Y."/>
            <person name="Luo S."/>
            <person name="Chen H."/>
            <person name="Gao J."/>
            <person name="Mao Z."/>
            <person name="Pires J.C."/>
            <person name="Luo M."/>
            <person name="Kudrna D."/>
            <person name="Wing R.A."/>
            <person name="Meyers B.C."/>
            <person name="Yi K."/>
            <person name="Kong H."/>
            <person name="Lavrijsen P."/>
            <person name="Sunseri F."/>
            <person name="Falavigna A."/>
            <person name="Ye Y."/>
            <person name="Leebens-Mack J.H."/>
            <person name="Chen G."/>
        </authorList>
    </citation>
    <scope>NUCLEOTIDE SEQUENCE [LARGE SCALE GENOMIC DNA]</scope>
    <source>
        <strain evidence="2">cv. DH0086</strain>
    </source>
</reference>
<dbReference type="GO" id="GO:0006108">
    <property type="term" value="P:malate metabolic process"/>
    <property type="evidence" value="ECO:0007669"/>
    <property type="project" value="TreeGrafter"/>
</dbReference>
<organism evidence="1 2">
    <name type="scientific">Asparagus officinalis</name>
    <name type="common">Garden asparagus</name>
    <dbReference type="NCBI Taxonomy" id="4686"/>
    <lineage>
        <taxon>Eukaryota</taxon>
        <taxon>Viridiplantae</taxon>
        <taxon>Streptophyta</taxon>
        <taxon>Embryophyta</taxon>
        <taxon>Tracheophyta</taxon>
        <taxon>Spermatophyta</taxon>
        <taxon>Magnoliopsida</taxon>
        <taxon>Liliopsida</taxon>
        <taxon>Asparagales</taxon>
        <taxon>Asparagaceae</taxon>
        <taxon>Asparagoideae</taxon>
        <taxon>Asparagus</taxon>
    </lineage>
</organism>
<dbReference type="Gramene" id="ONK75302">
    <property type="protein sequence ID" value="ONK75302"/>
    <property type="gene ID" value="A4U43_C03F15440"/>
</dbReference>
<dbReference type="EMBL" id="CM007383">
    <property type="protein sequence ID" value="ONK75302.1"/>
    <property type="molecule type" value="Genomic_DNA"/>
</dbReference>
<proteinExistence type="predicted"/>
<dbReference type="GO" id="GO:0004473">
    <property type="term" value="F:malate dehydrogenase (decarboxylating) (NADP+) activity"/>
    <property type="evidence" value="ECO:0007669"/>
    <property type="project" value="TreeGrafter"/>
</dbReference>
<accession>A0A5P1FAU9</accession>
<dbReference type="GO" id="GO:0009507">
    <property type="term" value="C:chloroplast"/>
    <property type="evidence" value="ECO:0007669"/>
    <property type="project" value="TreeGrafter"/>
</dbReference>
<dbReference type="SUPFAM" id="SSF53223">
    <property type="entry name" value="Aminoacid dehydrogenase-like, N-terminal domain"/>
    <property type="match status" value="1"/>
</dbReference>
<dbReference type="AlphaFoldDB" id="A0A5P1FAU9"/>
<evidence type="ECO:0000313" key="1">
    <source>
        <dbReference type="EMBL" id="ONK75302.1"/>
    </source>
</evidence>
<dbReference type="Proteomes" id="UP000243459">
    <property type="component" value="Chromosome 3"/>
</dbReference>
<dbReference type="Gene3D" id="1.20.1370.30">
    <property type="match status" value="1"/>
</dbReference>
<dbReference type="InterPro" id="IPR046346">
    <property type="entry name" value="Aminoacid_DH-like_N_sf"/>
</dbReference>
<dbReference type="PANTHER" id="PTHR23406:SF64">
    <property type="entry name" value="NADP-DEPENDENT MALIC ENZYME 3"/>
    <property type="match status" value="1"/>
</dbReference>
<sequence>MISLSIQISYSMTLSDFVILLLFFQSPQENKLMNSLHEYQVPLQRYVALMDLQEKNEKLFYKLLIDNVEELLPVVYGWGKVLEVLKN</sequence>
<dbReference type="PANTHER" id="PTHR23406">
    <property type="entry name" value="MALIC ENZYME-RELATED"/>
    <property type="match status" value="1"/>
</dbReference>
<keyword evidence="2" id="KW-1185">Reference proteome</keyword>
<gene>
    <name evidence="1" type="ORF">A4U43_C03F15440</name>
</gene>
<name>A0A5P1FAU9_ASPOF</name>
<evidence type="ECO:0000313" key="2">
    <source>
        <dbReference type="Proteomes" id="UP000243459"/>
    </source>
</evidence>
<protein>
    <submittedName>
        <fullName evidence="1">Uncharacterized protein</fullName>
    </submittedName>
</protein>